<keyword evidence="3" id="KW-1003">Cell membrane</keyword>
<protein>
    <submittedName>
        <fullName evidence="9">MgtC/SapB family protein</fullName>
    </submittedName>
</protein>
<dbReference type="PRINTS" id="PR01837">
    <property type="entry name" value="MGTCSAPBPROT"/>
</dbReference>
<accession>A0A7Y4DER5</accession>
<evidence type="ECO:0000256" key="6">
    <source>
        <dbReference type="ARBA" id="ARBA00023136"/>
    </source>
</evidence>
<dbReference type="Proteomes" id="UP000528432">
    <property type="component" value="Unassembled WGS sequence"/>
</dbReference>
<dbReference type="EMBL" id="JABFIF010000034">
    <property type="protein sequence ID" value="NOH17085.1"/>
    <property type="molecule type" value="Genomic_DNA"/>
</dbReference>
<evidence type="ECO:0000256" key="2">
    <source>
        <dbReference type="ARBA" id="ARBA00009298"/>
    </source>
</evidence>
<comment type="similarity">
    <text evidence="2">Belongs to the MgtC/SapB family.</text>
</comment>
<feature type="domain" description="MgtC/SapB/SrpB/YhiD N-terminal" evidence="8">
    <location>
        <begin position="10"/>
        <end position="147"/>
    </location>
</feature>
<dbReference type="RefSeq" id="WP_207713337.1">
    <property type="nucleotide sequence ID" value="NZ_JABFIF010000034.1"/>
</dbReference>
<dbReference type="PANTHER" id="PTHR33778:SF1">
    <property type="entry name" value="MAGNESIUM TRANSPORTER YHID-RELATED"/>
    <property type="match status" value="1"/>
</dbReference>
<organism evidence="9 10">
    <name type="scientific">Clostridium cochlearium</name>
    <dbReference type="NCBI Taxonomy" id="1494"/>
    <lineage>
        <taxon>Bacteria</taxon>
        <taxon>Bacillati</taxon>
        <taxon>Bacillota</taxon>
        <taxon>Clostridia</taxon>
        <taxon>Eubacteriales</taxon>
        <taxon>Clostridiaceae</taxon>
        <taxon>Clostridium</taxon>
    </lineage>
</organism>
<evidence type="ECO:0000259" key="8">
    <source>
        <dbReference type="Pfam" id="PF02308"/>
    </source>
</evidence>
<feature type="transmembrane region" description="Helical" evidence="7">
    <location>
        <begin position="107"/>
        <end position="140"/>
    </location>
</feature>
<evidence type="ECO:0000256" key="3">
    <source>
        <dbReference type="ARBA" id="ARBA00022475"/>
    </source>
</evidence>
<dbReference type="InterPro" id="IPR049177">
    <property type="entry name" value="MgtC_SapB_SrpB_YhiD_N"/>
</dbReference>
<keyword evidence="4 7" id="KW-0812">Transmembrane</keyword>
<evidence type="ECO:0000256" key="5">
    <source>
        <dbReference type="ARBA" id="ARBA00022989"/>
    </source>
</evidence>
<reference evidence="9 10" key="1">
    <citation type="submission" date="2020-05" db="EMBL/GenBank/DDBJ databases">
        <title>Draft genome sequence of Clostridium cochlearium strain AGROS13 isolated from a sheep dairy farm in New Zealand.</title>
        <authorList>
            <person name="Gupta T.B."/>
            <person name="Jauregui R."/>
            <person name="Risson A.N."/>
            <person name="Brightwell G."/>
            <person name="Maclean P."/>
        </authorList>
    </citation>
    <scope>NUCLEOTIDE SEQUENCE [LARGE SCALE GENOMIC DNA]</scope>
    <source>
        <strain evidence="9 10">AGROS13</strain>
    </source>
</reference>
<evidence type="ECO:0000313" key="10">
    <source>
        <dbReference type="Proteomes" id="UP000528432"/>
    </source>
</evidence>
<keyword evidence="6 7" id="KW-0472">Membrane</keyword>
<feature type="transmembrane region" description="Helical" evidence="7">
    <location>
        <begin position="31"/>
        <end position="54"/>
    </location>
</feature>
<comment type="caution">
    <text evidence="9">The sequence shown here is derived from an EMBL/GenBank/DDBJ whole genome shotgun (WGS) entry which is preliminary data.</text>
</comment>
<sequence>MSTEVIAIRLLTAIAIGGAVGYERKYNNRPAGFRTHILVCVGAAVISMIQANLMNNILELSTKNPNSVAGIKTDLGRLGAQVISGIGFLGAGTIIREKGTVKGLTTAASLWVVACIGLAVGWGFYSLSIMAAVCVVITLVSLKKFENRFLEKSNLYRMRIDYDDQSALIGDELQKYFLENNIKVKNIEYLIEDEEDYNEEHYKKNNHVSSVYTILVPRTIRIVDVLTELGNIDKLDKVFLI</sequence>
<feature type="transmembrane region" description="Helical" evidence="7">
    <location>
        <begin position="75"/>
        <end position="95"/>
    </location>
</feature>
<proteinExistence type="inferred from homology"/>
<evidence type="ECO:0000313" key="9">
    <source>
        <dbReference type="EMBL" id="NOH17085.1"/>
    </source>
</evidence>
<keyword evidence="5 7" id="KW-1133">Transmembrane helix</keyword>
<dbReference type="Pfam" id="PF02308">
    <property type="entry name" value="MgtC"/>
    <property type="match status" value="1"/>
</dbReference>
<name>A0A7Y4DER5_CLOCO</name>
<evidence type="ECO:0000256" key="1">
    <source>
        <dbReference type="ARBA" id="ARBA00004651"/>
    </source>
</evidence>
<evidence type="ECO:0000256" key="4">
    <source>
        <dbReference type="ARBA" id="ARBA00022692"/>
    </source>
</evidence>
<evidence type="ECO:0000256" key="7">
    <source>
        <dbReference type="SAM" id="Phobius"/>
    </source>
</evidence>
<dbReference type="GO" id="GO:0005886">
    <property type="term" value="C:plasma membrane"/>
    <property type="evidence" value="ECO:0007669"/>
    <property type="project" value="UniProtKB-SubCell"/>
</dbReference>
<dbReference type="PANTHER" id="PTHR33778">
    <property type="entry name" value="PROTEIN MGTC"/>
    <property type="match status" value="1"/>
</dbReference>
<dbReference type="InterPro" id="IPR003416">
    <property type="entry name" value="MgtC/SapB/SrpB/YhiD_fam"/>
</dbReference>
<gene>
    <name evidence="9" type="ORF">HMJ28_11990</name>
</gene>
<dbReference type="AlphaFoldDB" id="A0A7Y4DER5"/>
<comment type="subcellular location">
    <subcellularLocation>
        <location evidence="1">Cell membrane</location>
        <topology evidence="1">Multi-pass membrane protein</topology>
    </subcellularLocation>
</comment>